<protein>
    <submittedName>
        <fullName evidence="1">Uncharacterized protein</fullName>
    </submittedName>
</protein>
<gene>
    <name evidence="1" type="ORF">ALMOND_2B025226</name>
</gene>
<proteinExistence type="predicted"/>
<sequence length="354" mass="38619">MRGGTCSIGPHLASLCTHVGPAVGSAAPSGRWPGWLLCWFSGACISNSIRGHSSADRFAYFAYSPSFGDSLFADLGHTRGFGIGSLPYGGTESALGGLVRLPSLHGIVEAIKVIVGVVESFVEGDFGRFCVANYYRVEELLHIRKGDLIFREQGDERMVGLLDLAESVPDATYLPFDHGPHGFYPAESDKNTPLLMDLLRGMVESDVADANLLLLEVFILVLNDPVLVLNGVASFRSSSTLVSRAFISYFSAFRCFMPLWLGVPGVEAPFSFRLNMLGAVGWAFHPCFSSRWPVFSVSTGGVPLAELQSCQLRLAYAERQQERRMGIGRMRTMGVKEEEKPMLGLEISVKPRAR</sequence>
<accession>A0A5E4GDC1</accession>
<evidence type="ECO:0000313" key="1">
    <source>
        <dbReference type="EMBL" id="VVA37815.1"/>
    </source>
</evidence>
<dbReference type="Gramene" id="VVA37815">
    <property type="protein sequence ID" value="VVA37815"/>
    <property type="gene ID" value="Prudul26B025226"/>
</dbReference>
<evidence type="ECO:0000313" key="2">
    <source>
        <dbReference type="Proteomes" id="UP000327085"/>
    </source>
</evidence>
<dbReference type="InParanoid" id="A0A5E4GDC1"/>
<dbReference type="AlphaFoldDB" id="A0A5E4GDC1"/>
<organism evidence="1 2">
    <name type="scientific">Prunus dulcis</name>
    <name type="common">Almond</name>
    <name type="synonym">Amygdalus dulcis</name>
    <dbReference type="NCBI Taxonomy" id="3755"/>
    <lineage>
        <taxon>Eukaryota</taxon>
        <taxon>Viridiplantae</taxon>
        <taxon>Streptophyta</taxon>
        <taxon>Embryophyta</taxon>
        <taxon>Tracheophyta</taxon>
        <taxon>Spermatophyta</taxon>
        <taxon>Magnoliopsida</taxon>
        <taxon>eudicotyledons</taxon>
        <taxon>Gunneridae</taxon>
        <taxon>Pentapetalae</taxon>
        <taxon>rosids</taxon>
        <taxon>fabids</taxon>
        <taxon>Rosales</taxon>
        <taxon>Rosaceae</taxon>
        <taxon>Amygdaloideae</taxon>
        <taxon>Amygdaleae</taxon>
        <taxon>Prunus</taxon>
    </lineage>
</organism>
<reference evidence="2" key="1">
    <citation type="journal article" date="2020" name="Plant J.">
        <title>Transposons played a major role in the diversification between the closely related almond and peach genomes: results from the almond genome sequence.</title>
        <authorList>
            <person name="Alioto T."/>
            <person name="Alexiou K.G."/>
            <person name="Bardil A."/>
            <person name="Barteri F."/>
            <person name="Castanera R."/>
            <person name="Cruz F."/>
            <person name="Dhingra A."/>
            <person name="Duval H."/>
            <person name="Fernandez I Marti A."/>
            <person name="Frias L."/>
            <person name="Galan B."/>
            <person name="Garcia J.L."/>
            <person name="Howad W."/>
            <person name="Gomez-Garrido J."/>
            <person name="Gut M."/>
            <person name="Julca I."/>
            <person name="Morata J."/>
            <person name="Puigdomenech P."/>
            <person name="Ribeca P."/>
            <person name="Rubio Cabetas M.J."/>
            <person name="Vlasova A."/>
            <person name="Wirthensohn M."/>
            <person name="Garcia-Mas J."/>
            <person name="Gabaldon T."/>
            <person name="Casacuberta J.M."/>
            <person name="Arus P."/>
        </authorList>
    </citation>
    <scope>NUCLEOTIDE SEQUENCE [LARGE SCALE GENOMIC DNA]</scope>
    <source>
        <strain evidence="2">cv. Texas</strain>
    </source>
</reference>
<dbReference type="Proteomes" id="UP000327085">
    <property type="component" value="Chromosome 4"/>
</dbReference>
<dbReference type="EMBL" id="CABIKO010000577">
    <property type="protein sequence ID" value="VVA37815.1"/>
    <property type="molecule type" value="Genomic_DNA"/>
</dbReference>
<name>A0A5E4GDC1_PRUDU</name>